<evidence type="ECO:0000313" key="3">
    <source>
        <dbReference type="EMBL" id="MPN02795.1"/>
    </source>
</evidence>
<keyword evidence="2" id="KW-1133">Transmembrane helix</keyword>
<accession>A0A645EL75</accession>
<sequence length="99" mass="10206">MANANTLTKVRDILIALTMVLMILVVVFQTLEIQKFELMDIIKTRITAIFGSGQSATAEPAAAPAAAPEGAPAADNAHGTSGIKNAVDAKRTAEADAGL</sequence>
<organism evidence="3">
    <name type="scientific">bioreactor metagenome</name>
    <dbReference type="NCBI Taxonomy" id="1076179"/>
    <lineage>
        <taxon>unclassified sequences</taxon>
        <taxon>metagenomes</taxon>
        <taxon>ecological metagenomes</taxon>
    </lineage>
</organism>
<feature type="region of interest" description="Disordered" evidence="1">
    <location>
        <begin position="60"/>
        <end position="99"/>
    </location>
</feature>
<evidence type="ECO:0000256" key="1">
    <source>
        <dbReference type="SAM" id="MobiDB-lite"/>
    </source>
</evidence>
<feature type="compositionally biased region" description="Basic and acidic residues" evidence="1">
    <location>
        <begin position="87"/>
        <end position="99"/>
    </location>
</feature>
<protein>
    <submittedName>
        <fullName evidence="3">Uncharacterized protein</fullName>
    </submittedName>
</protein>
<name>A0A645EL75_9ZZZZ</name>
<keyword evidence="2" id="KW-0472">Membrane</keyword>
<reference evidence="3" key="1">
    <citation type="submission" date="2019-08" db="EMBL/GenBank/DDBJ databases">
        <authorList>
            <person name="Kucharzyk K."/>
            <person name="Murdoch R.W."/>
            <person name="Higgins S."/>
            <person name="Loffler F."/>
        </authorList>
    </citation>
    <scope>NUCLEOTIDE SEQUENCE</scope>
</reference>
<evidence type="ECO:0000256" key="2">
    <source>
        <dbReference type="SAM" id="Phobius"/>
    </source>
</evidence>
<comment type="caution">
    <text evidence="3">The sequence shown here is derived from an EMBL/GenBank/DDBJ whole genome shotgun (WGS) entry which is preliminary data.</text>
</comment>
<feature type="transmembrane region" description="Helical" evidence="2">
    <location>
        <begin position="13"/>
        <end position="31"/>
    </location>
</feature>
<proteinExistence type="predicted"/>
<feature type="compositionally biased region" description="Low complexity" evidence="1">
    <location>
        <begin position="60"/>
        <end position="74"/>
    </location>
</feature>
<dbReference type="AlphaFoldDB" id="A0A645EL75"/>
<gene>
    <name evidence="3" type="ORF">SDC9_150012</name>
</gene>
<dbReference type="EMBL" id="VSSQ01048749">
    <property type="protein sequence ID" value="MPN02795.1"/>
    <property type="molecule type" value="Genomic_DNA"/>
</dbReference>
<keyword evidence="2" id="KW-0812">Transmembrane</keyword>